<dbReference type="EMBL" id="FZMP01000012">
    <property type="protein sequence ID" value="SNQ59172.1"/>
    <property type="molecule type" value="Genomic_DNA"/>
</dbReference>
<evidence type="ECO:0000256" key="1">
    <source>
        <dbReference type="ARBA" id="ARBA00022670"/>
    </source>
</evidence>
<dbReference type="Proteomes" id="UP000218615">
    <property type="component" value="Unassembled WGS sequence"/>
</dbReference>
<dbReference type="OrthoDB" id="4612at2157"/>
<dbReference type="Gene3D" id="3.40.140.10">
    <property type="entry name" value="Cytidine Deaminase, domain 2"/>
    <property type="match status" value="1"/>
</dbReference>
<dbReference type="AlphaFoldDB" id="A0A284VIS7"/>
<keyword evidence="1" id="KW-0645">Protease</keyword>
<keyword evidence="4" id="KW-0862">Zinc</keyword>
<keyword evidence="8" id="KW-1185">Reference proteome</keyword>
<dbReference type="InterPro" id="IPR037518">
    <property type="entry name" value="MPN"/>
</dbReference>
<accession>A0A284VIS7</accession>
<dbReference type="GO" id="GO:0006508">
    <property type="term" value="P:proteolysis"/>
    <property type="evidence" value="ECO:0007669"/>
    <property type="project" value="UniProtKB-KW"/>
</dbReference>
<reference evidence="8" key="1">
    <citation type="submission" date="2017-06" db="EMBL/GenBank/DDBJ databases">
        <authorList>
            <person name="Cremers G."/>
        </authorList>
    </citation>
    <scope>NUCLEOTIDE SEQUENCE [LARGE SCALE GENOMIC DNA]</scope>
</reference>
<evidence type="ECO:0000313" key="7">
    <source>
        <dbReference type="EMBL" id="SNQ59172.1"/>
    </source>
</evidence>
<dbReference type="GO" id="GO:0008237">
    <property type="term" value="F:metallopeptidase activity"/>
    <property type="evidence" value="ECO:0007669"/>
    <property type="project" value="UniProtKB-KW"/>
</dbReference>
<dbReference type="STRING" id="1392998.ANME2D_00202"/>
<dbReference type="Pfam" id="PF14464">
    <property type="entry name" value="Prok-JAB"/>
    <property type="match status" value="1"/>
</dbReference>
<dbReference type="PROSITE" id="PS50249">
    <property type="entry name" value="MPN"/>
    <property type="match status" value="1"/>
</dbReference>
<dbReference type="InterPro" id="IPR028090">
    <property type="entry name" value="JAB_dom_prok"/>
</dbReference>
<name>A0A284VIS7_9EURY</name>
<gene>
    <name evidence="7" type="ORF">MNV_1090005</name>
</gene>
<keyword evidence="2" id="KW-0479">Metal-binding</keyword>
<evidence type="ECO:0000256" key="5">
    <source>
        <dbReference type="ARBA" id="ARBA00023049"/>
    </source>
</evidence>
<dbReference type="GO" id="GO:0046872">
    <property type="term" value="F:metal ion binding"/>
    <property type="evidence" value="ECO:0007669"/>
    <property type="project" value="UniProtKB-KW"/>
</dbReference>
<proteinExistence type="predicted"/>
<evidence type="ECO:0000256" key="4">
    <source>
        <dbReference type="ARBA" id="ARBA00022833"/>
    </source>
</evidence>
<evidence type="ECO:0000313" key="8">
    <source>
        <dbReference type="Proteomes" id="UP000218615"/>
    </source>
</evidence>
<evidence type="ECO:0000256" key="2">
    <source>
        <dbReference type="ARBA" id="ARBA00022723"/>
    </source>
</evidence>
<protein>
    <recommendedName>
        <fullName evidence="6">MPN domain-containing protein</fullName>
    </recommendedName>
</protein>
<keyword evidence="5" id="KW-0482">Metalloprotease</keyword>
<dbReference type="CDD" id="cd08072">
    <property type="entry name" value="MPN_archaeal"/>
    <property type="match status" value="1"/>
</dbReference>
<sequence>MKIAKDTLSFILEVSKSSAPKEFAGMLQATGDVITDVVVVPGTESSDESAVMQLFMLPNIATVGTVHSHPSGNLRPSTDDLELFDRKGEYHIIAGAPYNESSWACYNNKGERTRLEVIKYEFEEDDENW</sequence>
<dbReference type="SUPFAM" id="SSF102712">
    <property type="entry name" value="JAB1/MPN domain"/>
    <property type="match status" value="1"/>
</dbReference>
<keyword evidence="3" id="KW-0378">Hydrolase</keyword>
<organism evidence="7 8">
    <name type="scientific">Candidatus Methanoperedens nitratireducens</name>
    <dbReference type="NCBI Taxonomy" id="1392998"/>
    <lineage>
        <taxon>Archaea</taxon>
        <taxon>Methanobacteriati</taxon>
        <taxon>Methanobacteriota</taxon>
        <taxon>Stenosarchaea group</taxon>
        <taxon>Methanomicrobia</taxon>
        <taxon>Methanosarcinales</taxon>
        <taxon>ANME-2 cluster</taxon>
        <taxon>Candidatus Methanoperedentaceae</taxon>
        <taxon>Candidatus Methanoperedens</taxon>
    </lineage>
</organism>
<dbReference type="RefSeq" id="WP_096203587.1">
    <property type="nucleotide sequence ID" value="NZ_FZMP01000012.1"/>
</dbReference>
<evidence type="ECO:0000259" key="6">
    <source>
        <dbReference type="PROSITE" id="PS50249"/>
    </source>
</evidence>
<evidence type="ECO:0000256" key="3">
    <source>
        <dbReference type="ARBA" id="ARBA00022801"/>
    </source>
</evidence>
<feature type="domain" description="MPN" evidence="6">
    <location>
        <begin position="1"/>
        <end position="126"/>
    </location>
</feature>